<reference evidence="3" key="1">
    <citation type="submission" date="2019-01" db="EMBL/GenBank/DDBJ databases">
        <title>Draft genomes of a novel of Sporanaerobacter strains.</title>
        <authorList>
            <person name="Ma S."/>
        </authorList>
    </citation>
    <scope>NUCLEOTIDE SEQUENCE [LARGE SCALE GENOMIC DNA]</scope>
    <source>
        <strain evidence="3">NJN-17</strain>
    </source>
</reference>
<dbReference type="SUPFAM" id="SSF55804">
    <property type="entry name" value="Phoshotransferase/anion transport protein"/>
    <property type="match status" value="1"/>
</dbReference>
<dbReference type="OrthoDB" id="95460at2"/>
<dbReference type="Pfam" id="PF00359">
    <property type="entry name" value="PTS_EIIA_2"/>
    <property type="match status" value="1"/>
</dbReference>
<dbReference type="PANTHER" id="PTHR47738">
    <property type="entry name" value="PTS SYSTEM FRUCTOSE-LIKE EIIA COMPONENT-RELATED"/>
    <property type="match status" value="1"/>
</dbReference>
<keyword evidence="3" id="KW-1185">Reference proteome</keyword>
<protein>
    <submittedName>
        <fullName evidence="2">PTS sugar transporter subunit IIA</fullName>
    </submittedName>
</protein>
<dbReference type="PROSITE" id="PS51094">
    <property type="entry name" value="PTS_EIIA_TYPE_2"/>
    <property type="match status" value="1"/>
</dbReference>
<evidence type="ECO:0000259" key="1">
    <source>
        <dbReference type="PROSITE" id="PS51094"/>
    </source>
</evidence>
<dbReference type="InterPro" id="IPR051541">
    <property type="entry name" value="PTS_SugarTrans_NitroReg"/>
</dbReference>
<dbReference type="Gene3D" id="3.40.930.10">
    <property type="entry name" value="Mannitol-specific EII, Chain A"/>
    <property type="match status" value="1"/>
</dbReference>
<sequence length="153" mass="17359">MEDENLISEDNILLNIKLNSKEEVINKLSDLLVNSKAVSEKEGFIKDIYERESRGFTYAGDYLAIPHGWSEYVIKPAMAIAKTDTAFAWDKDGNLVKLVIMFVIPENTEMENNLKKIGKIFSALGDTKLVKKLLKLNTKKEIIEFICSITKTN</sequence>
<evidence type="ECO:0000313" key="2">
    <source>
        <dbReference type="EMBL" id="QAT61418.1"/>
    </source>
</evidence>
<dbReference type="InterPro" id="IPR002178">
    <property type="entry name" value="PTS_EIIA_type-2_dom"/>
</dbReference>
<keyword evidence="2" id="KW-0762">Sugar transport</keyword>
<accession>A0A410QC65</accession>
<feature type="domain" description="PTS EIIA type-2" evidence="1">
    <location>
        <begin position="5"/>
        <end position="149"/>
    </location>
</feature>
<dbReference type="EMBL" id="CP035282">
    <property type="protein sequence ID" value="QAT61418.1"/>
    <property type="molecule type" value="Genomic_DNA"/>
</dbReference>
<dbReference type="PANTHER" id="PTHR47738:SF2">
    <property type="entry name" value="PTS SYSTEM FRUCTOSE-LIKE EIIA COMPONENT"/>
    <property type="match status" value="1"/>
</dbReference>
<dbReference type="Proteomes" id="UP000287969">
    <property type="component" value="Chromosome"/>
</dbReference>
<keyword evidence="2" id="KW-0813">Transport</keyword>
<dbReference type="CDD" id="cd00211">
    <property type="entry name" value="PTS_IIA_fru"/>
    <property type="match status" value="1"/>
</dbReference>
<dbReference type="InterPro" id="IPR016152">
    <property type="entry name" value="PTrfase/Anion_transptr"/>
</dbReference>
<organism evidence="2 3">
    <name type="scientific">Acidilutibacter cellobiosedens</name>
    <dbReference type="NCBI Taxonomy" id="2507161"/>
    <lineage>
        <taxon>Bacteria</taxon>
        <taxon>Bacillati</taxon>
        <taxon>Bacillota</taxon>
        <taxon>Tissierellia</taxon>
        <taxon>Tissierellales</taxon>
        <taxon>Acidilutibacteraceae</taxon>
        <taxon>Acidilutibacter</taxon>
    </lineage>
</organism>
<gene>
    <name evidence="2" type="ORF">EQM13_07415</name>
</gene>
<dbReference type="RefSeq" id="WP_071141188.1">
    <property type="nucleotide sequence ID" value="NZ_CP035282.1"/>
</dbReference>
<proteinExistence type="predicted"/>
<evidence type="ECO:0000313" key="3">
    <source>
        <dbReference type="Proteomes" id="UP000287969"/>
    </source>
</evidence>
<dbReference type="KEGG" id="spoa:EQM13_07415"/>
<dbReference type="AlphaFoldDB" id="A0A410QC65"/>
<name>A0A410QC65_9FIRM</name>